<feature type="compositionally biased region" description="Acidic residues" evidence="1">
    <location>
        <begin position="102"/>
        <end position="111"/>
    </location>
</feature>
<organism evidence="2 3">
    <name type="scientific">Dictyobacter halimunensis</name>
    <dbReference type="NCBI Taxonomy" id="3026934"/>
    <lineage>
        <taxon>Bacteria</taxon>
        <taxon>Bacillati</taxon>
        <taxon>Chloroflexota</taxon>
        <taxon>Ktedonobacteria</taxon>
        <taxon>Ktedonobacterales</taxon>
        <taxon>Dictyobacteraceae</taxon>
        <taxon>Dictyobacter</taxon>
    </lineage>
</organism>
<evidence type="ECO:0000256" key="1">
    <source>
        <dbReference type="SAM" id="MobiDB-lite"/>
    </source>
</evidence>
<dbReference type="SUPFAM" id="SSF50346">
    <property type="entry name" value="PRC-barrel domain"/>
    <property type="match status" value="1"/>
</dbReference>
<dbReference type="InterPro" id="IPR018684">
    <property type="entry name" value="DUF2171"/>
</dbReference>
<comment type="caution">
    <text evidence="2">The sequence shown here is derived from an EMBL/GenBank/DDBJ whole genome shotgun (WGS) entry which is preliminary data.</text>
</comment>
<feature type="compositionally biased region" description="Basic and acidic residues" evidence="1">
    <location>
        <begin position="73"/>
        <end position="86"/>
    </location>
</feature>
<keyword evidence="3" id="KW-1185">Reference proteome</keyword>
<evidence type="ECO:0000313" key="3">
    <source>
        <dbReference type="Proteomes" id="UP001344906"/>
    </source>
</evidence>
<gene>
    <name evidence="2" type="ORF">KDH_70180</name>
</gene>
<dbReference type="RefSeq" id="WP_338257201.1">
    <property type="nucleotide sequence ID" value="NZ_BSRI01000002.1"/>
</dbReference>
<dbReference type="Pfam" id="PF09939">
    <property type="entry name" value="DUF2171"/>
    <property type="match status" value="1"/>
</dbReference>
<dbReference type="Proteomes" id="UP001344906">
    <property type="component" value="Unassembled WGS sequence"/>
</dbReference>
<proteinExistence type="predicted"/>
<name>A0ABQ6G108_9CHLR</name>
<evidence type="ECO:0000313" key="2">
    <source>
        <dbReference type="EMBL" id="GLV60196.1"/>
    </source>
</evidence>
<protein>
    <recommendedName>
        <fullName evidence="4">PRC-barrel domain-containing protein</fullName>
    </recommendedName>
</protein>
<feature type="region of interest" description="Disordered" evidence="1">
    <location>
        <begin position="73"/>
        <end position="111"/>
    </location>
</feature>
<dbReference type="InterPro" id="IPR011033">
    <property type="entry name" value="PRC_barrel-like_sf"/>
</dbReference>
<sequence>MASFTQQNVHKHMSVYSSDNDKLGHVGDVYEDSFKVHKGFIFTQDRYIPYSAIEQIEGDTIHLQLTSDEAQAKEWTRRPDYEDHLGDPTQLMYDRGHGVSDPFDEENPDRS</sequence>
<evidence type="ECO:0008006" key="4">
    <source>
        <dbReference type="Google" id="ProtNLM"/>
    </source>
</evidence>
<accession>A0ABQ6G108</accession>
<reference evidence="2 3" key="1">
    <citation type="submission" date="2023-02" db="EMBL/GenBank/DDBJ databases">
        <title>Dictyobacter halimunensis sp. nov., a new member of the class Ktedonobacteria from forest soil in a geothermal area.</title>
        <authorList>
            <person name="Rachmania M.K."/>
            <person name="Ningsih F."/>
            <person name="Sakai Y."/>
            <person name="Yabe S."/>
            <person name="Yokota A."/>
            <person name="Sjamsuridzal W."/>
        </authorList>
    </citation>
    <scope>NUCLEOTIDE SEQUENCE [LARGE SCALE GENOMIC DNA]</scope>
    <source>
        <strain evidence="2 3">S3.2.2.5</strain>
    </source>
</reference>
<dbReference type="EMBL" id="BSRI01000002">
    <property type="protein sequence ID" value="GLV60196.1"/>
    <property type="molecule type" value="Genomic_DNA"/>
</dbReference>